<keyword evidence="3" id="KW-1185">Reference proteome</keyword>
<evidence type="ECO:0000313" key="3">
    <source>
        <dbReference type="Proteomes" id="UP000521199"/>
    </source>
</evidence>
<accession>A0A7W8DBC5</accession>
<comment type="caution">
    <text evidence="2">The sequence shown here is derived from an EMBL/GenBank/DDBJ whole genome shotgun (WGS) entry which is preliminary data.</text>
</comment>
<protein>
    <recommendedName>
        <fullName evidence="1">Phasin domain-containing protein</fullName>
    </recommendedName>
</protein>
<evidence type="ECO:0000259" key="1">
    <source>
        <dbReference type="Pfam" id="PF09361"/>
    </source>
</evidence>
<proteinExistence type="predicted"/>
<sequence length="127" mass="13797">MFEQYSNPFASMTQNFAATTLKANNLAFQNFERVMGLQLKTFQDTLNATVAFMGEAAEVRDMDGAKAIWPKGVALVKESTETLYSTGQEVLGSTLKTSEAIGQIYKSQFEDAGHSVVKTASKAAKAK</sequence>
<dbReference type="InterPro" id="IPR018968">
    <property type="entry name" value="Phasin"/>
</dbReference>
<evidence type="ECO:0000313" key="2">
    <source>
        <dbReference type="EMBL" id="MBB5209583.1"/>
    </source>
</evidence>
<name>A0A7W8DBC5_9GAMM</name>
<dbReference type="RefSeq" id="WP_183962122.1">
    <property type="nucleotide sequence ID" value="NZ_JACHHP010000007.1"/>
</dbReference>
<dbReference type="Pfam" id="PF09361">
    <property type="entry name" value="Phasin_2"/>
    <property type="match status" value="1"/>
</dbReference>
<organism evidence="2 3">
    <name type="scientific">Chiayiivirga flava</name>
    <dbReference type="NCBI Taxonomy" id="659595"/>
    <lineage>
        <taxon>Bacteria</taxon>
        <taxon>Pseudomonadati</taxon>
        <taxon>Pseudomonadota</taxon>
        <taxon>Gammaproteobacteria</taxon>
        <taxon>Lysobacterales</taxon>
        <taxon>Lysobacteraceae</taxon>
        <taxon>Chiayiivirga</taxon>
    </lineage>
</organism>
<dbReference type="EMBL" id="JACHHP010000007">
    <property type="protein sequence ID" value="MBB5209583.1"/>
    <property type="molecule type" value="Genomic_DNA"/>
</dbReference>
<feature type="domain" description="Phasin" evidence="1">
    <location>
        <begin position="9"/>
        <end position="109"/>
    </location>
</feature>
<reference evidence="2 3" key="1">
    <citation type="submission" date="2020-08" db="EMBL/GenBank/DDBJ databases">
        <title>Genomic Encyclopedia of Type Strains, Phase IV (KMG-IV): sequencing the most valuable type-strain genomes for metagenomic binning, comparative biology and taxonomic classification.</title>
        <authorList>
            <person name="Goeker M."/>
        </authorList>
    </citation>
    <scope>NUCLEOTIDE SEQUENCE [LARGE SCALE GENOMIC DNA]</scope>
    <source>
        <strain evidence="2 3">DSM 24163</strain>
    </source>
</reference>
<gene>
    <name evidence="2" type="ORF">HNQ52_003155</name>
</gene>
<dbReference type="Proteomes" id="UP000521199">
    <property type="component" value="Unassembled WGS sequence"/>
</dbReference>
<dbReference type="AlphaFoldDB" id="A0A7W8DBC5"/>